<name>A0ABZ0IJ46_9BACT</name>
<dbReference type="InterPro" id="IPR005368">
    <property type="entry name" value="UPF0175"/>
</dbReference>
<evidence type="ECO:0000313" key="1">
    <source>
        <dbReference type="EMBL" id="WOK04542.1"/>
    </source>
</evidence>
<organism evidence="1 2">
    <name type="scientific">Imperialibacter roseus</name>
    <dbReference type="NCBI Taxonomy" id="1324217"/>
    <lineage>
        <taxon>Bacteria</taxon>
        <taxon>Pseudomonadati</taxon>
        <taxon>Bacteroidota</taxon>
        <taxon>Cytophagia</taxon>
        <taxon>Cytophagales</taxon>
        <taxon>Flammeovirgaceae</taxon>
        <taxon>Imperialibacter</taxon>
    </lineage>
</organism>
<evidence type="ECO:0000313" key="2">
    <source>
        <dbReference type="Proteomes" id="UP001302349"/>
    </source>
</evidence>
<reference evidence="1 2" key="1">
    <citation type="journal article" date="2023" name="Microbiol. Resour. Announc.">
        <title>Complete Genome Sequence of Imperialibacter roseus strain P4T.</title>
        <authorList>
            <person name="Tizabi D.R."/>
            <person name="Bachvaroff T."/>
            <person name="Hill R.T."/>
        </authorList>
    </citation>
    <scope>NUCLEOTIDE SEQUENCE [LARGE SCALE GENOMIC DNA]</scope>
    <source>
        <strain evidence="1 2">P4T</strain>
    </source>
</reference>
<dbReference type="Proteomes" id="UP001302349">
    <property type="component" value="Chromosome"/>
</dbReference>
<sequence>MKNVTIPVEIPSDIMLALNESEEELKDHLQVAVAIMLFHEGKLTIGKAIQLSGLTRYEFEKSLAKSNLPVSNPSIEQVMADLETIKKL</sequence>
<protein>
    <submittedName>
        <fullName evidence="1">UPF0175 family protein</fullName>
    </submittedName>
</protein>
<dbReference type="Pfam" id="PF03683">
    <property type="entry name" value="UPF0175"/>
    <property type="match status" value="1"/>
</dbReference>
<proteinExistence type="predicted"/>
<keyword evidence="2" id="KW-1185">Reference proteome</keyword>
<dbReference type="RefSeq" id="WP_151998414.1">
    <property type="nucleotide sequence ID" value="NZ_CP136051.1"/>
</dbReference>
<accession>A0ABZ0IJ46</accession>
<dbReference type="EMBL" id="CP136051">
    <property type="protein sequence ID" value="WOK04542.1"/>
    <property type="molecule type" value="Genomic_DNA"/>
</dbReference>
<gene>
    <name evidence="1" type="ORF">RT717_15785</name>
</gene>